<keyword evidence="2" id="KW-0732">Signal</keyword>
<evidence type="ECO:0000256" key="2">
    <source>
        <dbReference type="SAM" id="SignalP"/>
    </source>
</evidence>
<accession>A0ABW0NJ62</accession>
<feature type="chain" id="PRO_5046164046" description="Acid-shock protein" evidence="2">
    <location>
        <begin position="21"/>
        <end position="64"/>
    </location>
</feature>
<evidence type="ECO:0000313" key="4">
    <source>
        <dbReference type="Proteomes" id="UP001596037"/>
    </source>
</evidence>
<feature type="compositionally biased region" description="Basic residues" evidence="1">
    <location>
        <begin position="43"/>
        <end position="56"/>
    </location>
</feature>
<evidence type="ECO:0000313" key="3">
    <source>
        <dbReference type="EMBL" id="MFC5499774.1"/>
    </source>
</evidence>
<evidence type="ECO:0008006" key="5">
    <source>
        <dbReference type="Google" id="ProtNLM"/>
    </source>
</evidence>
<comment type="caution">
    <text evidence="3">The sequence shown here is derived from an EMBL/GenBank/DDBJ whole genome shotgun (WGS) entry which is preliminary data.</text>
</comment>
<feature type="signal peptide" evidence="2">
    <location>
        <begin position="1"/>
        <end position="20"/>
    </location>
</feature>
<keyword evidence="4" id="KW-1185">Reference proteome</keyword>
<feature type="region of interest" description="Disordered" evidence="1">
    <location>
        <begin position="25"/>
        <end position="64"/>
    </location>
</feature>
<dbReference type="EMBL" id="JBHSMF010000010">
    <property type="protein sequence ID" value="MFC5499774.1"/>
    <property type="molecule type" value="Genomic_DNA"/>
</dbReference>
<sequence length="64" mass="6558">MNKLLATLIASLFAVSTAFAASHTGAPMAGASAPKAEAQATKKTVKKAKKAKKAKKVKAEETKS</sequence>
<dbReference type="Proteomes" id="UP001596037">
    <property type="component" value="Unassembled WGS sequence"/>
</dbReference>
<organism evidence="3 4">
    <name type="scientific">Caenimonas terrae</name>
    <dbReference type="NCBI Taxonomy" id="696074"/>
    <lineage>
        <taxon>Bacteria</taxon>
        <taxon>Pseudomonadati</taxon>
        <taxon>Pseudomonadota</taxon>
        <taxon>Betaproteobacteria</taxon>
        <taxon>Burkholderiales</taxon>
        <taxon>Comamonadaceae</taxon>
        <taxon>Caenimonas</taxon>
    </lineage>
</organism>
<dbReference type="RefSeq" id="WP_376852024.1">
    <property type="nucleotide sequence ID" value="NZ_JBHSMF010000010.1"/>
</dbReference>
<proteinExistence type="predicted"/>
<evidence type="ECO:0000256" key="1">
    <source>
        <dbReference type="SAM" id="MobiDB-lite"/>
    </source>
</evidence>
<reference evidence="4" key="1">
    <citation type="journal article" date="2019" name="Int. J. Syst. Evol. Microbiol.">
        <title>The Global Catalogue of Microorganisms (GCM) 10K type strain sequencing project: providing services to taxonomists for standard genome sequencing and annotation.</title>
        <authorList>
            <consortium name="The Broad Institute Genomics Platform"/>
            <consortium name="The Broad Institute Genome Sequencing Center for Infectious Disease"/>
            <person name="Wu L."/>
            <person name="Ma J."/>
        </authorList>
    </citation>
    <scope>NUCLEOTIDE SEQUENCE [LARGE SCALE GENOMIC DNA]</scope>
    <source>
        <strain evidence="4">CCUG 57401</strain>
    </source>
</reference>
<name>A0ABW0NJ62_9BURK</name>
<gene>
    <name evidence="3" type="ORF">ACFPOE_19685</name>
</gene>
<protein>
    <recommendedName>
        <fullName evidence="5">Acid-shock protein</fullName>
    </recommendedName>
</protein>